<gene>
    <name evidence="2" type="ORF">GCM10007298_11230</name>
</gene>
<keyword evidence="3" id="KW-1185">Reference proteome</keyword>
<evidence type="ECO:0008006" key="4">
    <source>
        <dbReference type="Google" id="ProtNLM"/>
    </source>
</evidence>
<name>A0ABQ1UHJ4_9NOCA</name>
<dbReference type="Pfam" id="PF14494">
    <property type="entry name" value="DUF4436"/>
    <property type="match status" value="1"/>
</dbReference>
<dbReference type="InterPro" id="IPR027948">
    <property type="entry name" value="DUF4436"/>
</dbReference>
<feature type="transmembrane region" description="Helical" evidence="1">
    <location>
        <begin position="243"/>
        <end position="265"/>
    </location>
</feature>
<dbReference type="EMBL" id="BMCS01000001">
    <property type="protein sequence ID" value="GGF16969.1"/>
    <property type="molecule type" value="Genomic_DNA"/>
</dbReference>
<feature type="transmembrane region" description="Helical" evidence="1">
    <location>
        <begin position="210"/>
        <end position="231"/>
    </location>
</feature>
<evidence type="ECO:0000313" key="2">
    <source>
        <dbReference type="EMBL" id="GGF16969.1"/>
    </source>
</evidence>
<comment type="caution">
    <text evidence="2">The sequence shown here is derived from an EMBL/GenBank/DDBJ whole genome shotgun (WGS) entry which is preliminary data.</text>
</comment>
<keyword evidence="1" id="KW-0472">Membrane</keyword>
<organism evidence="2 3">
    <name type="scientific">Williamsia phyllosphaerae</name>
    <dbReference type="NCBI Taxonomy" id="885042"/>
    <lineage>
        <taxon>Bacteria</taxon>
        <taxon>Bacillati</taxon>
        <taxon>Actinomycetota</taxon>
        <taxon>Actinomycetes</taxon>
        <taxon>Mycobacteriales</taxon>
        <taxon>Nocardiaceae</taxon>
        <taxon>Williamsia</taxon>
    </lineage>
</organism>
<dbReference type="Proteomes" id="UP000632454">
    <property type="component" value="Unassembled WGS sequence"/>
</dbReference>
<feature type="transmembrane region" description="Helical" evidence="1">
    <location>
        <begin position="178"/>
        <end position="198"/>
    </location>
</feature>
<sequence>MGLLVLIVIGLYVTVVVAYATGGDGGGADNREPKANGALVYLDIDAVSGEDFSLQTRASVYAGTDLIDGNGDLRQDLTVEVTPAASANSLTFARGTQLSSLPVTLYADGDIRDWPFDSYRAPSLTVRVFAGSGDARIAVPTEVAVTDSMSSWTVDTTDTEDGSREALDVRVSRAGATIAFGIAMCVVLAVLPICTLFVSIQTLRRRKQFLPPIVTWFAVMLFAVLPIRNLFPGSPPIGSWVDYTVVLWVVMGLALSLVFYVTAWWRQGP</sequence>
<protein>
    <recommendedName>
        <fullName evidence="4">DUF4436 domain-containing protein</fullName>
    </recommendedName>
</protein>
<accession>A0ABQ1UHJ4</accession>
<dbReference type="RefSeq" id="WP_229704905.1">
    <property type="nucleotide sequence ID" value="NZ_BMCS01000001.1"/>
</dbReference>
<keyword evidence="1" id="KW-1133">Transmembrane helix</keyword>
<evidence type="ECO:0000256" key="1">
    <source>
        <dbReference type="SAM" id="Phobius"/>
    </source>
</evidence>
<reference evidence="3" key="1">
    <citation type="journal article" date="2019" name="Int. J. Syst. Evol. Microbiol.">
        <title>The Global Catalogue of Microorganisms (GCM) 10K type strain sequencing project: providing services to taxonomists for standard genome sequencing and annotation.</title>
        <authorList>
            <consortium name="The Broad Institute Genomics Platform"/>
            <consortium name="The Broad Institute Genome Sequencing Center for Infectious Disease"/>
            <person name="Wu L."/>
            <person name="Ma J."/>
        </authorList>
    </citation>
    <scope>NUCLEOTIDE SEQUENCE [LARGE SCALE GENOMIC DNA]</scope>
    <source>
        <strain evidence="3">CCM 7855</strain>
    </source>
</reference>
<keyword evidence="1" id="KW-0812">Transmembrane</keyword>
<proteinExistence type="predicted"/>
<evidence type="ECO:0000313" key="3">
    <source>
        <dbReference type="Proteomes" id="UP000632454"/>
    </source>
</evidence>